<reference evidence="1" key="2">
    <citation type="journal article" date="2015" name="Genome Biol. Evol.">
        <title>Complete Genome Sequence and Transcriptomic Analysis of the Novel Pathogen Elizabethkingia anophelis in Response to Oxidative Stress.</title>
        <authorList>
            <person name="Li Y."/>
            <person name="Liu Y."/>
            <person name="Chew S.C."/>
            <person name="Tay M."/>
            <person name="Salido M.M."/>
            <person name="Teo J."/>
            <person name="Lauro F.M."/>
            <person name="Givskov M."/>
            <person name="Yang L."/>
        </authorList>
    </citation>
    <scope>NUCLEOTIDE SEQUENCE</scope>
    <source>
        <strain evidence="1">NUHP1</strain>
    </source>
</reference>
<organism evidence="1 2">
    <name type="scientific">Elizabethkingia anophelis NUHP1</name>
    <dbReference type="NCBI Taxonomy" id="1338011"/>
    <lineage>
        <taxon>Bacteria</taxon>
        <taxon>Pseudomonadati</taxon>
        <taxon>Bacteroidota</taxon>
        <taxon>Flavobacteriia</taxon>
        <taxon>Flavobacteriales</taxon>
        <taxon>Weeksellaceae</taxon>
        <taxon>Elizabethkingia</taxon>
    </lineage>
</organism>
<dbReference type="STRING" id="1338011.BD94_3321"/>
<protein>
    <submittedName>
        <fullName evidence="1">Lipopolysaccharide synthesis protein WavE</fullName>
    </submittedName>
</protein>
<dbReference type="AlphaFoldDB" id="A0A077EHM8"/>
<dbReference type="EMBL" id="CP007547">
    <property type="protein sequence ID" value="AIL47096.1"/>
    <property type="molecule type" value="Genomic_DNA"/>
</dbReference>
<dbReference type="Proteomes" id="UP000028933">
    <property type="component" value="Chromosome"/>
</dbReference>
<dbReference type="HOGENOM" id="CLU_067518_1_0_10"/>
<accession>A0A077EHM8</accession>
<dbReference type="eggNOG" id="ENOG5032T52">
    <property type="taxonomic scope" value="Bacteria"/>
</dbReference>
<proteinExistence type="predicted"/>
<dbReference type="InterPro" id="IPR011122">
    <property type="entry name" value="WavE"/>
</dbReference>
<dbReference type="RefSeq" id="WP_024565972.1">
    <property type="nucleotide sequence ID" value="NZ_CP007547.1"/>
</dbReference>
<gene>
    <name evidence="1" type="ORF">BD94_3321</name>
</gene>
<evidence type="ECO:0000313" key="2">
    <source>
        <dbReference type="Proteomes" id="UP000028933"/>
    </source>
</evidence>
<evidence type="ECO:0000313" key="1">
    <source>
        <dbReference type="EMBL" id="AIL47096.1"/>
    </source>
</evidence>
<dbReference type="KEGG" id="eao:BD94_3321"/>
<reference evidence="1" key="1">
    <citation type="journal article" date="2013" name="Lancet">
        <title>First case of E anophelis outbreak in an intensive-care unit.</title>
        <authorList>
            <person name="Teo J."/>
            <person name="Tan S.Y."/>
            <person name="Tay M."/>
            <person name="Ding Y."/>
            <person name="Kjelleberg S."/>
            <person name="Givskov M."/>
            <person name="Lin R.T."/>
            <person name="Yang L."/>
        </authorList>
    </citation>
    <scope>NUCLEOTIDE SEQUENCE [LARGE SCALE GENOMIC DNA]</scope>
    <source>
        <strain evidence="1">NUHP1</strain>
    </source>
</reference>
<name>A0A077EHM8_9FLAO</name>
<sequence length="330" mass="39054">MISSSDISIIIQGPVVGKPLDLYENQGTQQCIDNIREHLPYAEIIVSTWEGTEIHHLKEVDKIVFSKDPGAITYNDYELKGVYNNNNRQIVSTYAGLKAATKPYAIKFRCDFQIKNLKFLETFGKYKEVYRKRYFKERILCLSNTTRDPIKIPLLNHICDLIQFGYTEDLQKLWNIPLQPEPNTTRKYKRKHRFLNDPVFWSNYRMQYTPEQYIWIAFLKKNNIDLSLRYFCHIPLFKISRSITEMVDNFIVYNDNDWGLISPQRLLVSMGVAISTDRWYELYENICIAKSKRYIIKQNILVISCSFLYSGRNIKNVYGILKDKIYKRIT</sequence>
<dbReference type="Pfam" id="PF07507">
    <property type="entry name" value="WavE"/>
    <property type="match status" value="1"/>
</dbReference>